<organism evidence="1 2">
    <name type="scientific">Halospeciosus flavus</name>
    <dbReference type="NCBI Taxonomy" id="3032283"/>
    <lineage>
        <taxon>Archaea</taxon>
        <taxon>Methanobacteriati</taxon>
        <taxon>Methanobacteriota</taxon>
        <taxon>Stenosarchaea group</taxon>
        <taxon>Halobacteria</taxon>
        <taxon>Halobacteriales</taxon>
        <taxon>Halobacteriaceae</taxon>
        <taxon>Halospeciosus</taxon>
    </lineage>
</organism>
<protein>
    <submittedName>
        <fullName evidence="1">Uncharacterized protein</fullName>
    </submittedName>
</protein>
<comment type="caution">
    <text evidence="1">The sequence shown here is derived from an EMBL/GenBank/DDBJ whole genome shotgun (WGS) entry which is preliminary data.</text>
</comment>
<name>A0ABD5Z9C1_9EURY</name>
<dbReference type="AlphaFoldDB" id="A0ABD5Z9C1"/>
<dbReference type="RefSeq" id="WP_279528534.1">
    <property type="nucleotide sequence ID" value="NZ_CP122312.1"/>
</dbReference>
<evidence type="ECO:0000313" key="2">
    <source>
        <dbReference type="Proteomes" id="UP001596447"/>
    </source>
</evidence>
<accession>A0ABD5Z9C1</accession>
<dbReference type="Proteomes" id="UP001596447">
    <property type="component" value="Unassembled WGS sequence"/>
</dbReference>
<gene>
    <name evidence="1" type="ORF">ACFQJ9_20745</name>
</gene>
<dbReference type="EMBL" id="JBHTAR010000011">
    <property type="protein sequence ID" value="MFC7201800.1"/>
    <property type="molecule type" value="Genomic_DNA"/>
</dbReference>
<keyword evidence="2" id="KW-1185">Reference proteome</keyword>
<proteinExistence type="predicted"/>
<reference evidence="1 2" key="1">
    <citation type="journal article" date="2019" name="Int. J. Syst. Evol. Microbiol.">
        <title>The Global Catalogue of Microorganisms (GCM) 10K type strain sequencing project: providing services to taxonomists for standard genome sequencing and annotation.</title>
        <authorList>
            <consortium name="The Broad Institute Genomics Platform"/>
            <consortium name="The Broad Institute Genome Sequencing Center for Infectious Disease"/>
            <person name="Wu L."/>
            <person name="Ma J."/>
        </authorList>
    </citation>
    <scope>NUCLEOTIDE SEQUENCE [LARGE SCALE GENOMIC DNA]</scope>
    <source>
        <strain evidence="1 2">XZGYJ-43</strain>
    </source>
</reference>
<evidence type="ECO:0000313" key="1">
    <source>
        <dbReference type="EMBL" id="MFC7201800.1"/>
    </source>
</evidence>
<sequence length="261" mass="30242">MERLFDEDHDKLVDDVENDIDELHLPKMYKKTPDGERYSDLIIEEVETLAGDAIRTYVRDRIAEAPEVTKEGVSLLPHFVRNRRNDDGTSLKQRGLTRTWSIRSNSDVNTDRLLGTGLAFADYYRSNAYSYSTYRIPGYALDILDELERHPTQFKVPVSHPDTETVAKLKQSEAFDVFLSWMDGMTKRIPKHGETEEIQEFLSDYDLMIDQFEDMRKQLIENNMLVLEYSPHRSSTGSRSSLPAQWKYRTCLAPSDFVTVS</sequence>